<keyword evidence="2" id="KW-0964">Secreted</keyword>
<dbReference type="InterPro" id="IPR001343">
    <property type="entry name" value="Hemolysn_Ca-bd"/>
</dbReference>
<dbReference type="InterPro" id="IPR018511">
    <property type="entry name" value="Hemolysin-typ_Ca-bd_CS"/>
</dbReference>
<dbReference type="AlphaFoldDB" id="A0A2S7EPH3"/>
<accession>A0A2S7EPH3</accession>
<name>A0A2S7EPH3_9XANT</name>
<reference evidence="6" key="1">
    <citation type="submission" date="2016-08" db="EMBL/GenBank/DDBJ databases">
        <authorList>
            <person name="Merda D."/>
            <person name="Briand M."/>
            <person name="Taghouti G."/>
            <person name="Carrere S."/>
            <person name="Gouzy J."/>
            <person name="Portier P."/>
            <person name="Jacques M.-A."/>
            <person name="Fischer-Le Saux M."/>
        </authorList>
    </citation>
    <scope>NUCLEOTIDE SEQUENCE [LARGE SCALE GENOMIC DNA]</scope>
    <source>
        <strain evidence="6">CFBP1156</strain>
    </source>
</reference>
<dbReference type="GO" id="GO:0005509">
    <property type="term" value="F:calcium ion binding"/>
    <property type="evidence" value="ECO:0007669"/>
    <property type="project" value="InterPro"/>
</dbReference>
<evidence type="ECO:0000256" key="4">
    <source>
        <dbReference type="SAM" id="MobiDB-lite"/>
    </source>
</evidence>
<dbReference type="GO" id="GO:0005576">
    <property type="term" value="C:extracellular region"/>
    <property type="evidence" value="ECO:0007669"/>
    <property type="project" value="UniProtKB-SubCell"/>
</dbReference>
<feature type="compositionally biased region" description="Gly residues" evidence="4">
    <location>
        <begin position="147"/>
        <end position="174"/>
    </location>
</feature>
<dbReference type="PANTHER" id="PTHR38340:SF1">
    <property type="entry name" value="S-LAYER PROTEIN"/>
    <property type="match status" value="1"/>
</dbReference>
<comment type="subcellular location">
    <subcellularLocation>
        <location evidence="1">Secreted</location>
    </subcellularLocation>
</comment>
<dbReference type="Gene3D" id="2.150.10.10">
    <property type="entry name" value="Serralysin-like metalloprotease, C-terminal"/>
    <property type="match status" value="3"/>
</dbReference>
<comment type="caution">
    <text evidence="5">The sequence shown here is derived from an EMBL/GenBank/DDBJ whole genome shotgun (WGS) entry which is preliminary data.</text>
</comment>
<keyword evidence="6" id="KW-1185">Reference proteome</keyword>
<dbReference type="PRINTS" id="PR00313">
    <property type="entry name" value="CABNDNGRPT"/>
</dbReference>
<dbReference type="SUPFAM" id="SSF51120">
    <property type="entry name" value="beta-Roll"/>
    <property type="match status" value="3"/>
</dbReference>
<dbReference type="Pfam" id="PF00353">
    <property type="entry name" value="HemolysinCabind"/>
    <property type="match status" value="5"/>
</dbReference>
<feature type="region of interest" description="Disordered" evidence="4">
    <location>
        <begin position="1"/>
        <end position="38"/>
    </location>
</feature>
<evidence type="ECO:0000256" key="1">
    <source>
        <dbReference type="ARBA" id="ARBA00004613"/>
    </source>
</evidence>
<dbReference type="PANTHER" id="PTHR38340">
    <property type="entry name" value="S-LAYER PROTEIN"/>
    <property type="match status" value="1"/>
</dbReference>
<feature type="region of interest" description="Disordered" evidence="4">
    <location>
        <begin position="144"/>
        <end position="183"/>
    </location>
</feature>
<evidence type="ECO:0000256" key="2">
    <source>
        <dbReference type="ARBA" id="ARBA00022525"/>
    </source>
</evidence>
<evidence type="ECO:0000256" key="3">
    <source>
        <dbReference type="ARBA" id="ARBA00022837"/>
    </source>
</evidence>
<proteinExistence type="predicted"/>
<dbReference type="EMBL" id="MDEG01000037">
    <property type="protein sequence ID" value="PPU94427.1"/>
    <property type="molecule type" value="Genomic_DNA"/>
</dbReference>
<organism evidence="5 6">
    <name type="scientific">Xanthomonas hyacinthi</name>
    <dbReference type="NCBI Taxonomy" id="56455"/>
    <lineage>
        <taxon>Bacteria</taxon>
        <taxon>Pseudomonadati</taxon>
        <taxon>Pseudomonadota</taxon>
        <taxon>Gammaproteobacteria</taxon>
        <taxon>Lysobacterales</taxon>
        <taxon>Lysobacteraceae</taxon>
        <taxon>Xanthomonas</taxon>
    </lineage>
</organism>
<evidence type="ECO:0008006" key="7">
    <source>
        <dbReference type="Google" id="ProtNLM"/>
    </source>
</evidence>
<keyword evidence="3" id="KW-0106">Calcium</keyword>
<dbReference type="InterPro" id="IPR011049">
    <property type="entry name" value="Serralysin-like_metalloprot_C"/>
</dbReference>
<gene>
    <name evidence="5" type="ORF">XhyaCFBP1156_20125</name>
</gene>
<dbReference type="InterPro" id="IPR050557">
    <property type="entry name" value="RTX_toxin/Mannuronan_C5-epim"/>
</dbReference>
<protein>
    <recommendedName>
        <fullName evidence="7">Haemolysin-type calcium binding-related domain-containing protein</fullName>
    </recommendedName>
</protein>
<evidence type="ECO:0000313" key="5">
    <source>
        <dbReference type="EMBL" id="PPU94427.1"/>
    </source>
</evidence>
<sequence>MSGDDTLQGGEGDDYLSGGNGSGSGSGDDRLEGGAGADTLVGEDGVNTLIGGAGNDNYVYGGDQDTIDNTGGGTDGVFFNNGIAASDLAFYRDGDDLVIAVAGNASGFVRVTGHFLGGDLALDFVQPASDNMLNTAAINALVQTGYPGSGEPGGGDPDPGEGDPGTGNPGGGNEGNDADYPNVVTGTANGEQLLGSSGRDLIRGLGGADELFGFGGDDKLDGGDGDDYISGGNGSFSGSGNDILIGGAGNDTLVGEDGNDMLIGGAGDDFYYYASGSGSDTVDNTGGGTDWLYFTDVSSTRLSFHQDGDDLIVRVDGDAGQQIRVLDHFLGGEHAISYVQPSNGNAIPASNIPALLTALPQGSSAAAFLAVETSSISSVGLTSLPVASTDSVALDEGLPQAAFQVVSKMAVPEATTLGERNPASDVGEPTRGANIDDDVELPASFVGGPISRPDHVDSWRTHRLMDRHGGITRYWELDGPQFAIDDQLPVSHSAAALELDGLIHAMAGFQSQEAMIMAQHPYEFRQNPAFAVQV</sequence>
<dbReference type="Proteomes" id="UP000238261">
    <property type="component" value="Unassembled WGS sequence"/>
</dbReference>
<evidence type="ECO:0000313" key="6">
    <source>
        <dbReference type="Proteomes" id="UP000238261"/>
    </source>
</evidence>
<dbReference type="PROSITE" id="PS00330">
    <property type="entry name" value="HEMOLYSIN_CALCIUM"/>
    <property type="match status" value="1"/>
</dbReference>